<protein>
    <recommendedName>
        <fullName evidence="1">Tetrapyrrole biosynthesis uroporphyrinogen III synthase domain-containing protein</fullName>
    </recommendedName>
</protein>
<dbReference type="EMBL" id="LZMS01000041">
    <property type="protein sequence ID" value="OBX64582.1"/>
    <property type="molecule type" value="Genomic_DNA"/>
</dbReference>
<dbReference type="Proteomes" id="UP000092607">
    <property type="component" value="Unassembled WGS sequence"/>
</dbReference>
<dbReference type="RefSeq" id="WP_065255793.1">
    <property type="nucleotide sequence ID" value="NZ_JARDJM010000008.1"/>
</dbReference>
<accession>A0A1B8Q4Q1</accession>
<dbReference type="CDD" id="cd06578">
    <property type="entry name" value="HemD"/>
    <property type="match status" value="1"/>
</dbReference>
<evidence type="ECO:0000313" key="2">
    <source>
        <dbReference type="EMBL" id="OBX64582.1"/>
    </source>
</evidence>
<comment type="caution">
    <text evidence="2">The sequence shown here is derived from an EMBL/GenBank/DDBJ whole genome shotgun (WGS) entry which is preliminary data.</text>
</comment>
<dbReference type="Pfam" id="PF02602">
    <property type="entry name" value="HEM4"/>
    <property type="match status" value="1"/>
</dbReference>
<dbReference type="SUPFAM" id="SSF69618">
    <property type="entry name" value="HemD-like"/>
    <property type="match status" value="1"/>
</dbReference>
<organism evidence="2 3">
    <name type="scientific">Moraxella lacunata</name>
    <dbReference type="NCBI Taxonomy" id="477"/>
    <lineage>
        <taxon>Bacteria</taxon>
        <taxon>Pseudomonadati</taxon>
        <taxon>Pseudomonadota</taxon>
        <taxon>Gammaproteobacteria</taxon>
        <taxon>Moraxellales</taxon>
        <taxon>Moraxellaceae</taxon>
        <taxon>Moraxella</taxon>
    </lineage>
</organism>
<dbReference type="InterPro" id="IPR036108">
    <property type="entry name" value="4pyrrol_syn_uPrphyn_synt_sf"/>
</dbReference>
<evidence type="ECO:0000259" key="1">
    <source>
        <dbReference type="Pfam" id="PF02602"/>
    </source>
</evidence>
<gene>
    <name evidence="2" type="ORF">A9309_04705</name>
</gene>
<proteinExistence type="predicted"/>
<reference evidence="2 3" key="1">
    <citation type="submission" date="2016-06" db="EMBL/GenBank/DDBJ databases">
        <title>Draft genome of Moraxella lacunata CCUG 57757A.</title>
        <authorList>
            <person name="Salva-Serra F."/>
            <person name="Engstrom-Jakobsson H."/>
            <person name="Thorell K."/>
            <person name="Gonzales-Siles L."/>
            <person name="Karlsson R."/>
            <person name="Boulund F."/>
            <person name="Engstrand L."/>
            <person name="Kristiansson E."/>
            <person name="Moore E."/>
        </authorList>
    </citation>
    <scope>NUCLEOTIDE SEQUENCE [LARGE SCALE GENOMIC DNA]</scope>
    <source>
        <strain evidence="2 3">CCUG 57757A</strain>
    </source>
</reference>
<dbReference type="Gene3D" id="3.40.50.10090">
    <property type="match status" value="2"/>
</dbReference>
<dbReference type="OrthoDB" id="9787650at2"/>
<feature type="domain" description="Tetrapyrrole biosynthesis uroporphyrinogen III synthase" evidence="1">
    <location>
        <begin position="21"/>
        <end position="185"/>
    </location>
</feature>
<sequence>MTPLFINTRPKHKADMSLAIRSVSLPLLAIRHFDELEKSEMQDLVDFTHGKFGMLIAVSVEAVACAVRFLKEQGINHACDLPHHDTLTVIAVGQPTADALADFGFSVLTPLDVGCPMSNEGMLAMPAIGELHTGDDVLIWRGVGGRRLLSDTLIERGVNVHAIAFYERCVPSELTSDFTRLLGNGIDDSHDDTFHSSQNHQHQIDKHSPIFVLISSQMSLNAWQSVCDQQIHSHRTHMHGLLPQNVIYLTLGHRLTALTATHYPHSRVCPVADLAESTLNQAIQDVMATYPS</sequence>
<dbReference type="GO" id="GO:0004852">
    <property type="term" value="F:uroporphyrinogen-III synthase activity"/>
    <property type="evidence" value="ECO:0007669"/>
    <property type="project" value="InterPro"/>
</dbReference>
<dbReference type="GO" id="GO:0033014">
    <property type="term" value="P:tetrapyrrole biosynthetic process"/>
    <property type="evidence" value="ECO:0007669"/>
    <property type="project" value="InterPro"/>
</dbReference>
<evidence type="ECO:0000313" key="3">
    <source>
        <dbReference type="Proteomes" id="UP000092607"/>
    </source>
</evidence>
<name>A0A1B8Q4Q1_MORLA</name>
<dbReference type="AlphaFoldDB" id="A0A1B8Q4Q1"/>
<dbReference type="InterPro" id="IPR003754">
    <property type="entry name" value="4pyrrol_synth_uPrphyn_synth"/>
</dbReference>